<dbReference type="AlphaFoldDB" id="A0A7R8WQ94"/>
<sequence>MGTIEWVCFERSEQSHFPSHRICLNPLLTFKNTLPFPIMVMLDKEASIPQEIAPGHHMEIDGVELRDEKENPFFFVIRVMGTIEWVCFERSEQSHFPSHRICLNPLLTFKNTLPFPIMVMILDYMGTTYSCKHPVPKSPDLVSTWEFRDENGSQPPLHLGVYGVRLNGGIQLDLFASFWVVNQTGLPLYYKVNALWKRPWFDEEEEEPVG</sequence>
<reference evidence="1" key="1">
    <citation type="submission" date="2020-11" db="EMBL/GenBank/DDBJ databases">
        <authorList>
            <person name="Tran Van P."/>
        </authorList>
    </citation>
    <scope>NUCLEOTIDE SEQUENCE</scope>
</reference>
<accession>A0A7R8WQ94</accession>
<dbReference type="OrthoDB" id="428159at2759"/>
<name>A0A7R8WQ94_9CRUS</name>
<proteinExistence type="predicted"/>
<evidence type="ECO:0000313" key="1">
    <source>
        <dbReference type="EMBL" id="CAD7232993.1"/>
    </source>
</evidence>
<gene>
    <name evidence="1" type="ORF">CTOB1V02_LOCUS10818</name>
</gene>
<dbReference type="EMBL" id="OB665465">
    <property type="protein sequence ID" value="CAD7232993.1"/>
    <property type="molecule type" value="Genomic_DNA"/>
</dbReference>
<organism evidence="1">
    <name type="scientific">Cyprideis torosa</name>
    <dbReference type="NCBI Taxonomy" id="163714"/>
    <lineage>
        <taxon>Eukaryota</taxon>
        <taxon>Metazoa</taxon>
        <taxon>Ecdysozoa</taxon>
        <taxon>Arthropoda</taxon>
        <taxon>Crustacea</taxon>
        <taxon>Oligostraca</taxon>
        <taxon>Ostracoda</taxon>
        <taxon>Podocopa</taxon>
        <taxon>Podocopida</taxon>
        <taxon>Cytherocopina</taxon>
        <taxon>Cytheroidea</taxon>
        <taxon>Cytherideidae</taxon>
        <taxon>Cyprideis</taxon>
    </lineage>
</organism>
<protein>
    <submittedName>
        <fullName evidence="1">Uncharacterized protein</fullName>
    </submittedName>
</protein>